<evidence type="ECO:0000256" key="4">
    <source>
        <dbReference type="ARBA" id="ARBA00023136"/>
    </source>
</evidence>
<keyword evidence="3" id="KW-0732">Signal</keyword>
<evidence type="ECO:0000256" key="5">
    <source>
        <dbReference type="ARBA" id="ARBA00023237"/>
    </source>
</evidence>
<evidence type="ECO:0000259" key="7">
    <source>
        <dbReference type="Pfam" id="PF14322"/>
    </source>
</evidence>
<dbReference type="RefSeq" id="WP_344980216.1">
    <property type="nucleotide sequence ID" value="NZ_BAABFN010000007.1"/>
</dbReference>
<sequence length="484" mass="54508">MKNIYLLLLLSAVLGIGACNKDLDIKPKSIVSSASMWETADDAEGAMYGMYAQLRNALSDNYAFWGDYRSGLFGDGIGSEGLLQNIFNNSLNRDDSGTDWSGLYKAINDCNLILKYTPEITFDNEKDKNLILANAYFVRALCYFYCARVWGDAPVVLSGFESDKQEDLYPSRSSRDSVYLQVAADIQQAVSLFPDDFTSAKSGSKAAANMLKADYYLWMYKTEDHKEDDLNKAKEAVDYVLADPDFTLLGSYQSVFSNDDNNEVIFALNFEQNEYTGGFPADFLVAVQYIQTQSLINNPIQVGSHQQWVCFTPDFEATLNEDPQDTRAKVNIAAFTDPGNNIHFRWINKYLGEWENGTRYFTSDIKIYRYAEAVLFKAEIENALGNSAEAISALNRIAKRAYQVDNYYASSLSKSDIDEAILTERLKEFAAEGKSWFDFIRFGVVFDRVATLHGQQDKQNILLWPVNASSINSNPKITQTPGYN</sequence>
<comment type="similarity">
    <text evidence="2">Belongs to the SusD family.</text>
</comment>
<dbReference type="Pfam" id="PF14322">
    <property type="entry name" value="SusD-like_3"/>
    <property type="match status" value="1"/>
</dbReference>
<feature type="domain" description="SusD-like N-terminal" evidence="7">
    <location>
        <begin position="93"/>
        <end position="209"/>
    </location>
</feature>
<dbReference type="Proteomes" id="UP001501207">
    <property type="component" value="Unassembled WGS sequence"/>
</dbReference>
<keyword evidence="9" id="KW-1185">Reference proteome</keyword>
<dbReference type="SUPFAM" id="SSF48452">
    <property type="entry name" value="TPR-like"/>
    <property type="match status" value="1"/>
</dbReference>
<dbReference type="Pfam" id="PF07980">
    <property type="entry name" value="SusD_RagB"/>
    <property type="match status" value="1"/>
</dbReference>
<gene>
    <name evidence="8" type="ORF">GCM10023143_27130</name>
</gene>
<dbReference type="InterPro" id="IPR033985">
    <property type="entry name" value="SusD-like_N"/>
</dbReference>
<keyword evidence="5" id="KW-0998">Cell outer membrane</keyword>
<dbReference type="Gene3D" id="1.25.40.390">
    <property type="match status" value="1"/>
</dbReference>
<keyword evidence="4" id="KW-0472">Membrane</keyword>
<evidence type="ECO:0000256" key="1">
    <source>
        <dbReference type="ARBA" id="ARBA00004442"/>
    </source>
</evidence>
<evidence type="ECO:0000256" key="3">
    <source>
        <dbReference type="ARBA" id="ARBA00022729"/>
    </source>
</evidence>
<dbReference type="CDD" id="cd08977">
    <property type="entry name" value="SusD"/>
    <property type="match status" value="1"/>
</dbReference>
<accession>A0ABP8G1V5</accession>
<comment type="subcellular location">
    <subcellularLocation>
        <location evidence="1">Cell outer membrane</location>
    </subcellularLocation>
</comment>
<comment type="caution">
    <text evidence="8">The sequence shown here is derived from an EMBL/GenBank/DDBJ whole genome shotgun (WGS) entry which is preliminary data.</text>
</comment>
<organism evidence="8 9">
    <name type="scientific">Compostibacter hankyongensis</name>
    <dbReference type="NCBI Taxonomy" id="1007089"/>
    <lineage>
        <taxon>Bacteria</taxon>
        <taxon>Pseudomonadati</taxon>
        <taxon>Bacteroidota</taxon>
        <taxon>Chitinophagia</taxon>
        <taxon>Chitinophagales</taxon>
        <taxon>Chitinophagaceae</taxon>
        <taxon>Compostibacter</taxon>
    </lineage>
</organism>
<dbReference type="InterPro" id="IPR011990">
    <property type="entry name" value="TPR-like_helical_dom_sf"/>
</dbReference>
<proteinExistence type="inferred from homology"/>
<name>A0ABP8G1V5_9BACT</name>
<feature type="domain" description="RagB/SusD" evidence="6">
    <location>
        <begin position="346"/>
        <end position="483"/>
    </location>
</feature>
<reference evidence="9" key="1">
    <citation type="journal article" date="2019" name="Int. J. Syst. Evol. Microbiol.">
        <title>The Global Catalogue of Microorganisms (GCM) 10K type strain sequencing project: providing services to taxonomists for standard genome sequencing and annotation.</title>
        <authorList>
            <consortium name="The Broad Institute Genomics Platform"/>
            <consortium name="The Broad Institute Genome Sequencing Center for Infectious Disease"/>
            <person name="Wu L."/>
            <person name="Ma J."/>
        </authorList>
    </citation>
    <scope>NUCLEOTIDE SEQUENCE [LARGE SCALE GENOMIC DNA]</scope>
    <source>
        <strain evidence="9">JCM 17664</strain>
    </source>
</reference>
<evidence type="ECO:0000259" key="6">
    <source>
        <dbReference type="Pfam" id="PF07980"/>
    </source>
</evidence>
<evidence type="ECO:0000313" key="9">
    <source>
        <dbReference type="Proteomes" id="UP001501207"/>
    </source>
</evidence>
<protein>
    <submittedName>
        <fullName evidence="8">RagB/SusD family nutrient uptake outer membrane protein</fullName>
    </submittedName>
</protein>
<dbReference type="EMBL" id="BAABFN010000007">
    <property type="protein sequence ID" value="GAA4315649.1"/>
    <property type="molecule type" value="Genomic_DNA"/>
</dbReference>
<evidence type="ECO:0000256" key="2">
    <source>
        <dbReference type="ARBA" id="ARBA00006275"/>
    </source>
</evidence>
<dbReference type="InterPro" id="IPR012944">
    <property type="entry name" value="SusD_RagB_dom"/>
</dbReference>
<evidence type="ECO:0000313" key="8">
    <source>
        <dbReference type="EMBL" id="GAA4315649.1"/>
    </source>
</evidence>
<dbReference type="PROSITE" id="PS51257">
    <property type="entry name" value="PROKAR_LIPOPROTEIN"/>
    <property type="match status" value="1"/>
</dbReference>